<dbReference type="PANTHER" id="PTHR48258">
    <property type="entry name" value="DUF4218 DOMAIN-CONTAINING PROTEIN-RELATED"/>
    <property type="match status" value="1"/>
</dbReference>
<protein>
    <recommendedName>
        <fullName evidence="1">DUF4216 domain-containing protein</fullName>
    </recommendedName>
</protein>
<comment type="caution">
    <text evidence="2">The sequence shown here is derived from an EMBL/GenBank/DDBJ whole genome shotgun (WGS) entry which is preliminary data.</text>
</comment>
<accession>A0AAV0RRU9</accession>
<evidence type="ECO:0000313" key="3">
    <source>
        <dbReference type="Proteomes" id="UP001154282"/>
    </source>
</evidence>
<evidence type="ECO:0000313" key="2">
    <source>
        <dbReference type="EMBL" id="CAI0559258.1"/>
    </source>
</evidence>
<organism evidence="2 3">
    <name type="scientific">Linum tenue</name>
    <dbReference type="NCBI Taxonomy" id="586396"/>
    <lineage>
        <taxon>Eukaryota</taxon>
        <taxon>Viridiplantae</taxon>
        <taxon>Streptophyta</taxon>
        <taxon>Embryophyta</taxon>
        <taxon>Tracheophyta</taxon>
        <taxon>Spermatophyta</taxon>
        <taxon>Magnoliopsida</taxon>
        <taxon>eudicotyledons</taxon>
        <taxon>Gunneridae</taxon>
        <taxon>Pentapetalae</taxon>
        <taxon>rosids</taxon>
        <taxon>fabids</taxon>
        <taxon>Malpighiales</taxon>
        <taxon>Linaceae</taxon>
        <taxon>Linum</taxon>
    </lineage>
</organism>
<reference evidence="2" key="1">
    <citation type="submission" date="2022-08" db="EMBL/GenBank/DDBJ databases">
        <authorList>
            <person name="Gutierrez-Valencia J."/>
        </authorList>
    </citation>
    <scope>NUCLEOTIDE SEQUENCE</scope>
</reference>
<dbReference type="InterPro" id="IPR025312">
    <property type="entry name" value="DUF4216"/>
</dbReference>
<dbReference type="Pfam" id="PF13952">
    <property type="entry name" value="DUF4216"/>
    <property type="match status" value="1"/>
</dbReference>
<evidence type="ECO:0000259" key="1">
    <source>
        <dbReference type="Pfam" id="PF13952"/>
    </source>
</evidence>
<keyword evidence="3" id="KW-1185">Reference proteome</keyword>
<dbReference type="EMBL" id="CAMGYJ010000011">
    <property type="protein sequence ID" value="CAI0559258.1"/>
    <property type="molecule type" value="Genomic_DNA"/>
</dbReference>
<proteinExistence type="predicted"/>
<dbReference type="PANTHER" id="PTHR48258:SF4">
    <property type="entry name" value="DUF4216 DOMAIN-CONTAINING PROTEIN"/>
    <property type="match status" value="1"/>
</dbReference>
<feature type="domain" description="DUF4216" evidence="1">
    <location>
        <begin position="95"/>
        <end position="166"/>
    </location>
</feature>
<dbReference type="AlphaFoldDB" id="A0AAV0RRU9"/>
<sequence length="187" mass="21312">NYKEDDAGFISWFKKEVGNSYEPNKSKTLDDLLALSRGPAQTVKSYTGYVLNGYRFHTKDHDKNLRTQNSGVIVVGDDGVDVNAINYYGVLREVIELQFLGGRSLALFRCDWCDVYDKTKGLKVDEHGFVSVNLSRMLKTNEPFVLASQVSQVFYVEDNMNRNWHLAIKVPPRAVDGFQNEEVQHIN</sequence>
<gene>
    <name evidence="2" type="ORF">LITE_LOCUS49133</name>
</gene>
<feature type="non-terminal residue" evidence="2">
    <location>
        <position position="1"/>
    </location>
</feature>
<name>A0AAV0RRU9_9ROSI</name>
<dbReference type="Proteomes" id="UP001154282">
    <property type="component" value="Unassembled WGS sequence"/>
</dbReference>